<dbReference type="Gene3D" id="1.10.3480.10">
    <property type="entry name" value="TorD-like"/>
    <property type="match status" value="1"/>
</dbReference>
<dbReference type="RefSeq" id="WP_132495380.1">
    <property type="nucleotide sequence ID" value="NZ_SMAS01000002.1"/>
</dbReference>
<dbReference type="OrthoDB" id="3174863at2"/>
<accession>A0A4R3NNR0</accession>
<dbReference type="EMBL" id="SMAS01000002">
    <property type="protein sequence ID" value="TCT36699.1"/>
    <property type="molecule type" value="Genomic_DNA"/>
</dbReference>
<sequence>MQTLDTTLFRILGGMFYYSPETPTFQTLQPVLREIPSLYDWQEPAQLIADCEALSDYPADTLTYDFSILFEGQGAMPAPPWGSVYLSHDNTVMGDSTSAYRQFLMSHGLVTDTGLREPEDQFGLMLMAISALAEQGQDDAIVELLEQHLLPWAERYLTLVQHTSTEHGFYPTLAKITQTYLASVQKQLGLQPATAELFR</sequence>
<reference evidence="2 3" key="1">
    <citation type="submission" date="2019-03" db="EMBL/GenBank/DDBJ databases">
        <title>Genomic analyses of the natural microbiome of Caenorhabditis elegans.</title>
        <authorList>
            <person name="Samuel B."/>
        </authorList>
    </citation>
    <scope>NUCLEOTIDE SEQUENCE [LARGE SCALE GENOMIC DNA]</scope>
    <source>
        <strain evidence="2 3">JUb102</strain>
    </source>
</reference>
<dbReference type="PIRSF" id="PIRSF004690">
    <property type="entry name" value="DmsD"/>
    <property type="match status" value="1"/>
</dbReference>
<dbReference type="InterPro" id="IPR026269">
    <property type="entry name" value="DmsD-type"/>
</dbReference>
<protein>
    <submittedName>
        <fullName evidence="2">TorA maturation chaperone TorD</fullName>
    </submittedName>
</protein>
<dbReference type="Proteomes" id="UP000295055">
    <property type="component" value="Unassembled WGS sequence"/>
</dbReference>
<evidence type="ECO:0000313" key="3">
    <source>
        <dbReference type="Proteomes" id="UP000295055"/>
    </source>
</evidence>
<dbReference type="AlphaFoldDB" id="A0A4R3NNR0"/>
<dbReference type="InterPro" id="IPR050289">
    <property type="entry name" value="TorD/DmsD_chaperones"/>
</dbReference>
<evidence type="ECO:0000256" key="1">
    <source>
        <dbReference type="ARBA" id="ARBA00023186"/>
    </source>
</evidence>
<evidence type="ECO:0000313" key="2">
    <source>
        <dbReference type="EMBL" id="TCT36699.1"/>
    </source>
</evidence>
<dbReference type="PANTHER" id="PTHR34227">
    <property type="entry name" value="CHAPERONE PROTEIN YCDY"/>
    <property type="match status" value="1"/>
</dbReference>
<dbReference type="SUPFAM" id="SSF89155">
    <property type="entry name" value="TorD-like"/>
    <property type="match status" value="1"/>
</dbReference>
<gene>
    <name evidence="2" type="ORF">EC835_102150</name>
</gene>
<dbReference type="InterPro" id="IPR036411">
    <property type="entry name" value="TorD-like_sf"/>
</dbReference>
<dbReference type="PANTHER" id="PTHR34227:SF13">
    <property type="entry name" value="TAT PROOFREADING CHAPERONE DMSD-RELATED"/>
    <property type="match status" value="1"/>
</dbReference>
<organism evidence="2 3">
    <name type="scientific">Providencia alcalifaciens</name>
    <dbReference type="NCBI Taxonomy" id="126385"/>
    <lineage>
        <taxon>Bacteria</taxon>
        <taxon>Pseudomonadati</taxon>
        <taxon>Pseudomonadota</taxon>
        <taxon>Gammaproteobacteria</taxon>
        <taxon>Enterobacterales</taxon>
        <taxon>Morganellaceae</taxon>
        <taxon>Providencia</taxon>
    </lineage>
</organism>
<dbReference type="Pfam" id="PF02613">
    <property type="entry name" value="Nitrate_red_del"/>
    <property type="match status" value="1"/>
</dbReference>
<proteinExistence type="predicted"/>
<keyword evidence="1" id="KW-0143">Chaperone</keyword>
<comment type="caution">
    <text evidence="2">The sequence shown here is derived from an EMBL/GenBank/DDBJ whole genome shotgun (WGS) entry which is preliminary data.</text>
</comment>
<name>A0A4R3NNR0_9GAMM</name>
<dbReference type="InterPro" id="IPR020945">
    <property type="entry name" value="DMSO/NO3_reduct_chaperone"/>
</dbReference>